<dbReference type="InterPro" id="IPR022646">
    <property type="entry name" value="SecD/SecF_CS"/>
</dbReference>
<dbReference type="InterPro" id="IPR005791">
    <property type="entry name" value="SecD"/>
</dbReference>
<reference evidence="13 14" key="1">
    <citation type="submission" date="2023-12" db="EMBL/GenBank/DDBJ databases">
        <title>the genome sequence of Hyalangium sp. s54d21.</title>
        <authorList>
            <person name="Zhang X."/>
        </authorList>
    </citation>
    <scope>NUCLEOTIDE SEQUENCE [LARGE SCALE GENOMIC DNA]</scope>
    <source>
        <strain evidence="14">s54d21</strain>
    </source>
</reference>
<evidence type="ECO:0000256" key="6">
    <source>
        <dbReference type="ARBA" id="ARBA00022989"/>
    </source>
</evidence>
<dbReference type="Pfam" id="PF22599">
    <property type="entry name" value="SecDF_P1_head"/>
    <property type="match status" value="1"/>
</dbReference>
<feature type="transmembrane region" description="Helical" evidence="9">
    <location>
        <begin position="552"/>
        <end position="577"/>
    </location>
</feature>
<comment type="subunit">
    <text evidence="9">Forms a complex with SecF. Part of the essential Sec protein translocation apparatus which comprises SecA, SecYEG and auxiliary proteins SecDF. Other proteins may also be involved.</text>
</comment>
<dbReference type="SUPFAM" id="SSF82866">
    <property type="entry name" value="Multidrug efflux transporter AcrB transmembrane domain"/>
    <property type="match status" value="1"/>
</dbReference>
<feature type="transmembrane region" description="Helical" evidence="9">
    <location>
        <begin position="455"/>
        <end position="475"/>
    </location>
</feature>
<evidence type="ECO:0000256" key="2">
    <source>
        <dbReference type="ARBA" id="ARBA00022448"/>
    </source>
</evidence>
<keyword evidence="5 9" id="KW-0653">Protein transport</keyword>
<evidence type="ECO:0000313" key="13">
    <source>
        <dbReference type="EMBL" id="MDY7233211.1"/>
    </source>
</evidence>
<comment type="function">
    <text evidence="9">Part of the Sec protein translocase complex. Interacts with the SecYEG preprotein conducting channel. SecDF uses the proton motive force (PMF) to complete protein translocation after the ATP-dependent function of SecA.</text>
</comment>
<dbReference type="InterPro" id="IPR054384">
    <property type="entry name" value="SecDF_P1_head"/>
</dbReference>
<comment type="similarity">
    <text evidence="9">Belongs to the SecD/SecF family. SecD subfamily.</text>
</comment>
<organism evidence="13 14">
    <name type="scientific">Hyalangium rubrum</name>
    <dbReference type="NCBI Taxonomy" id="3103134"/>
    <lineage>
        <taxon>Bacteria</taxon>
        <taxon>Pseudomonadati</taxon>
        <taxon>Myxococcota</taxon>
        <taxon>Myxococcia</taxon>
        <taxon>Myxococcales</taxon>
        <taxon>Cystobacterineae</taxon>
        <taxon>Archangiaceae</taxon>
        <taxon>Hyalangium</taxon>
    </lineage>
</organism>
<keyword evidence="7 9" id="KW-0811">Translocation</keyword>
<dbReference type="InterPro" id="IPR022813">
    <property type="entry name" value="SecD/SecF_arch_bac"/>
</dbReference>
<sequence>MDRGWWWKFGMIVAVTVATLWLLIPTYVSLVVLKPEERNNLALLQEKLPGWAPSAKYRLNLGLDLQGGIHMVMRVDTKTALQKRTERRGQQIARYITQDKKLGEVTADTDPERLQLTLVAKDPATMDAIEKEVLATFTDFTKVERDGGRLVLSPDEGQTNLFREESVDQAMLVIRNRIDKWGVAELDVRKLGTDSIQISLPGRSDPEQAKELVGTTAQLEFRMVDTSNPEVFQQIFAQTPPPEGSNITIATEDVLYPMLQGPNREALLAYVKGKVPETGEVLLECIANPLKKDDCLSYRTYLVEKNVPLTGENLESANASVSQLNEPEVNITFDAVGAREFERLTEANSGRYMAIVLDEYVQSAPRINEKISGGSARITMGGVGTKSFEEWFGEAQTLALVLKAGALPAPVTVGEIRQVGASLGEELIKKGSLAALVGLLLVVIFMGVYYKKTGLIADVALVLNGLLILAGLALFNATLTLPGIAGFALTLGVAVDANVLINERIREELDHGKTARQAVDQGYDRAFWTIFDSHVTSLIAGFILFATGTGPIRGFATTLIVGLIASLFTSIVVTRVITTYFVHGRNAQTVSV</sequence>
<protein>
    <recommendedName>
        <fullName evidence="9">Protein translocase subunit SecD</fullName>
    </recommendedName>
</protein>
<evidence type="ECO:0000259" key="12">
    <source>
        <dbReference type="Pfam" id="PF22599"/>
    </source>
</evidence>
<name>A0ABU5HIB7_9BACT</name>
<dbReference type="InterPro" id="IPR048631">
    <property type="entry name" value="SecD_1st"/>
</dbReference>
<evidence type="ECO:0000256" key="1">
    <source>
        <dbReference type="ARBA" id="ARBA00004651"/>
    </source>
</evidence>
<feature type="domain" description="Protein export membrane protein SecD/SecF C-terminal" evidence="10">
    <location>
        <begin position="413"/>
        <end position="580"/>
    </location>
</feature>
<proteinExistence type="inferred from homology"/>
<feature type="domain" description="SecDF P1 head subdomain" evidence="12">
    <location>
        <begin position="298"/>
        <end position="409"/>
    </location>
</feature>
<dbReference type="Pfam" id="PF02355">
    <property type="entry name" value="SecD_SecF_C"/>
    <property type="match status" value="1"/>
</dbReference>
<feature type="transmembrane region" description="Helical" evidence="9">
    <location>
        <begin position="526"/>
        <end position="546"/>
    </location>
</feature>
<comment type="subcellular location">
    <subcellularLocation>
        <location evidence="1 9">Cell membrane</location>
        <topology evidence="1 9">Multi-pass membrane protein</topology>
    </subcellularLocation>
</comment>
<gene>
    <name evidence="9 13" type="primary">secD</name>
    <name evidence="13" type="ORF">SYV04_42890</name>
</gene>
<dbReference type="Gene3D" id="3.30.1360.200">
    <property type="match status" value="1"/>
</dbReference>
<dbReference type="NCBIfam" id="TIGR00916">
    <property type="entry name" value="2A0604s01"/>
    <property type="match status" value="1"/>
</dbReference>
<evidence type="ECO:0000313" key="14">
    <source>
        <dbReference type="Proteomes" id="UP001291309"/>
    </source>
</evidence>
<accession>A0ABU5HIB7</accession>
<dbReference type="Gene3D" id="1.20.1640.10">
    <property type="entry name" value="Multidrug efflux transporter AcrB transmembrane domain"/>
    <property type="match status" value="1"/>
</dbReference>
<keyword evidence="8 9" id="KW-0472">Membrane</keyword>
<comment type="caution">
    <text evidence="13">The sequence shown here is derived from an EMBL/GenBank/DDBJ whole genome shotgun (WGS) entry which is preliminary data.</text>
</comment>
<keyword evidence="14" id="KW-1185">Reference proteome</keyword>
<evidence type="ECO:0000259" key="11">
    <source>
        <dbReference type="Pfam" id="PF21760"/>
    </source>
</evidence>
<evidence type="ECO:0000256" key="5">
    <source>
        <dbReference type="ARBA" id="ARBA00022927"/>
    </source>
</evidence>
<dbReference type="PANTHER" id="PTHR30081">
    <property type="entry name" value="PROTEIN-EXPORT MEMBRANE PROTEIN SEC"/>
    <property type="match status" value="1"/>
</dbReference>
<dbReference type="Proteomes" id="UP001291309">
    <property type="component" value="Unassembled WGS sequence"/>
</dbReference>
<dbReference type="Gene3D" id="3.30.70.3220">
    <property type="match status" value="1"/>
</dbReference>
<dbReference type="HAMAP" id="MF_01463_B">
    <property type="entry name" value="SecD_B"/>
    <property type="match status" value="1"/>
</dbReference>
<evidence type="ECO:0000256" key="4">
    <source>
        <dbReference type="ARBA" id="ARBA00022692"/>
    </source>
</evidence>
<dbReference type="InterPro" id="IPR055344">
    <property type="entry name" value="SecD_SecF_C_bact"/>
</dbReference>
<dbReference type="EMBL" id="JAXIVS010000030">
    <property type="protein sequence ID" value="MDY7233211.1"/>
    <property type="molecule type" value="Genomic_DNA"/>
</dbReference>
<evidence type="ECO:0000256" key="7">
    <source>
        <dbReference type="ARBA" id="ARBA00023010"/>
    </source>
</evidence>
<keyword evidence="6 9" id="KW-1133">Transmembrane helix</keyword>
<dbReference type="RefSeq" id="WP_321551924.1">
    <property type="nucleotide sequence ID" value="NZ_JAXIVS010000030.1"/>
</dbReference>
<evidence type="ECO:0000256" key="8">
    <source>
        <dbReference type="ARBA" id="ARBA00023136"/>
    </source>
</evidence>
<evidence type="ECO:0000259" key="10">
    <source>
        <dbReference type="Pfam" id="PF02355"/>
    </source>
</evidence>
<keyword evidence="4 9" id="KW-0812">Transmembrane</keyword>
<feature type="transmembrane region" description="Helical" evidence="9">
    <location>
        <begin position="431"/>
        <end position="450"/>
    </location>
</feature>
<dbReference type="Pfam" id="PF21760">
    <property type="entry name" value="SecD_1st"/>
    <property type="match status" value="1"/>
</dbReference>
<dbReference type="NCBIfam" id="TIGR01129">
    <property type="entry name" value="secD"/>
    <property type="match status" value="1"/>
</dbReference>
<comment type="caution">
    <text evidence="9">Lacks conserved residue(s) required for the propagation of feature annotation.</text>
</comment>
<feature type="domain" description="Protein translocase subunit SecDF P1" evidence="11">
    <location>
        <begin position="167"/>
        <end position="225"/>
    </location>
</feature>
<dbReference type="PANTHER" id="PTHR30081:SF1">
    <property type="entry name" value="PROTEIN TRANSLOCASE SUBUNIT SECD"/>
    <property type="match status" value="1"/>
</dbReference>
<dbReference type="InterPro" id="IPR048634">
    <property type="entry name" value="SecD_SecF_C"/>
</dbReference>
<keyword evidence="2 9" id="KW-0813">Transport</keyword>
<evidence type="ECO:0000256" key="9">
    <source>
        <dbReference type="HAMAP-Rule" id="MF_01463"/>
    </source>
</evidence>
<evidence type="ECO:0000256" key="3">
    <source>
        <dbReference type="ARBA" id="ARBA00022475"/>
    </source>
</evidence>
<dbReference type="Pfam" id="PF07549">
    <property type="entry name" value="Sec_GG"/>
    <property type="match status" value="1"/>
</dbReference>
<keyword evidence="3 9" id="KW-1003">Cell membrane</keyword>